<sequence>MGFFKKIGAAVKKGVKQISLKNIVKVGTPLLSMIPIVGGLAQDVVGGISAAAAKKKEAKQAAEAGRIEEANALNAQANYLASLSGGQVGQQVGAQLNAFTKGVTQEAIAQTSKGFKQDVGLVGANVADSTMTEWLKMHWIKLAVGFGVIGGAIYMFMRKGNNSNSRRR</sequence>
<dbReference type="RefSeq" id="WP_116763087.1">
    <property type="nucleotide sequence ID" value="NZ_QCZH01000009.1"/>
</dbReference>
<name>A0A2U1JVI6_9FLAO</name>
<reference evidence="2 3" key="1">
    <citation type="submission" date="2018-04" db="EMBL/GenBank/DDBJ databases">
        <title>Flavobacterium sp. nov., isolated from glacier ice.</title>
        <authorList>
            <person name="Liu Q."/>
            <person name="Xin Y.-H."/>
        </authorList>
    </citation>
    <scope>NUCLEOTIDE SEQUENCE [LARGE SCALE GENOMIC DNA]</scope>
    <source>
        <strain evidence="2 3">LB2P30</strain>
    </source>
</reference>
<keyword evidence="3" id="KW-1185">Reference proteome</keyword>
<keyword evidence="1" id="KW-0472">Membrane</keyword>
<accession>A0A2U1JVI6</accession>
<organism evidence="2 3">
    <name type="scientific">Flavobacterium laiguense</name>
    <dbReference type="NCBI Taxonomy" id="2169409"/>
    <lineage>
        <taxon>Bacteria</taxon>
        <taxon>Pseudomonadati</taxon>
        <taxon>Bacteroidota</taxon>
        <taxon>Flavobacteriia</taxon>
        <taxon>Flavobacteriales</taxon>
        <taxon>Flavobacteriaceae</taxon>
        <taxon>Flavobacterium</taxon>
    </lineage>
</organism>
<keyword evidence="1" id="KW-0812">Transmembrane</keyword>
<evidence type="ECO:0000256" key="1">
    <source>
        <dbReference type="SAM" id="Phobius"/>
    </source>
</evidence>
<feature type="transmembrane region" description="Helical" evidence="1">
    <location>
        <begin position="139"/>
        <end position="157"/>
    </location>
</feature>
<comment type="caution">
    <text evidence="2">The sequence shown here is derived from an EMBL/GenBank/DDBJ whole genome shotgun (WGS) entry which is preliminary data.</text>
</comment>
<evidence type="ECO:0000313" key="3">
    <source>
        <dbReference type="Proteomes" id="UP000245618"/>
    </source>
</evidence>
<dbReference type="OrthoDB" id="1377126at2"/>
<evidence type="ECO:0000313" key="2">
    <source>
        <dbReference type="EMBL" id="PWA08969.1"/>
    </source>
</evidence>
<dbReference type="Proteomes" id="UP000245618">
    <property type="component" value="Unassembled WGS sequence"/>
</dbReference>
<proteinExistence type="predicted"/>
<keyword evidence="1" id="KW-1133">Transmembrane helix</keyword>
<protein>
    <submittedName>
        <fullName evidence="2">Uncharacterized protein</fullName>
    </submittedName>
</protein>
<gene>
    <name evidence="2" type="ORF">DB891_09975</name>
</gene>
<dbReference type="AlphaFoldDB" id="A0A2U1JVI6"/>
<dbReference type="EMBL" id="QCZH01000009">
    <property type="protein sequence ID" value="PWA08969.1"/>
    <property type="molecule type" value="Genomic_DNA"/>
</dbReference>